<dbReference type="RefSeq" id="XP_029231113.1">
    <property type="nucleotide sequence ID" value="XM_029368847.1"/>
</dbReference>
<proteinExistence type="predicted"/>
<evidence type="ECO:0000313" key="2">
    <source>
        <dbReference type="EMBL" id="RNF25907.1"/>
    </source>
</evidence>
<protein>
    <submittedName>
        <fullName evidence="2">Uncharacterized protein</fullName>
    </submittedName>
</protein>
<reference evidence="2 3" key="1">
    <citation type="journal article" date="2018" name="BMC Genomics">
        <title>Genomic comparison of Trypanosoma conorhini and Trypanosoma rangeli to Trypanosoma cruzi strains of high and low virulence.</title>
        <authorList>
            <person name="Bradwell K.R."/>
            <person name="Koparde V.N."/>
            <person name="Matveyev A.V."/>
            <person name="Serrano M.G."/>
            <person name="Alves J.M."/>
            <person name="Parikh H."/>
            <person name="Huang B."/>
            <person name="Lee V."/>
            <person name="Espinosa-Alvarez O."/>
            <person name="Ortiz P.A."/>
            <person name="Costa-Martins A.G."/>
            <person name="Teixeira M.M."/>
            <person name="Buck G.A."/>
        </authorList>
    </citation>
    <scope>NUCLEOTIDE SEQUENCE [LARGE SCALE GENOMIC DNA]</scope>
    <source>
        <strain evidence="2 3">025E</strain>
    </source>
</reference>
<feature type="transmembrane region" description="Helical" evidence="1">
    <location>
        <begin position="75"/>
        <end position="94"/>
    </location>
</feature>
<gene>
    <name evidence="2" type="ORF">Tco025E_01911</name>
</gene>
<keyword evidence="1" id="KW-0472">Membrane</keyword>
<evidence type="ECO:0000313" key="3">
    <source>
        <dbReference type="Proteomes" id="UP000284403"/>
    </source>
</evidence>
<dbReference type="EMBL" id="MKKU01000066">
    <property type="protein sequence ID" value="RNF25907.1"/>
    <property type="molecule type" value="Genomic_DNA"/>
</dbReference>
<accession>A0A422Q7K4</accession>
<dbReference type="GeneID" id="40315522"/>
<organism evidence="2 3">
    <name type="scientific">Trypanosoma conorhini</name>
    <dbReference type="NCBI Taxonomy" id="83891"/>
    <lineage>
        <taxon>Eukaryota</taxon>
        <taxon>Discoba</taxon>
        <taxon>Euglenozoa</taxon>
        <taxon>Kinetoplastea</taxon>
        <taxon>Metakinetoplastina</taxon>
        <taxon>Trypanosomatida</taxon>
        <taxon>Trypanosomatidae</taxon>
        <taxon>Trypanosoma</taxon>
    </lineage>
</organism>
<dbReference type="AlphaFoldDB" id="A0A422Q7K4"/>
<dbReference type="Proteomes" id="UP000284403">
    <property type="component" value="Unassembled WGS sequence"/>
</dbReference>
<keyword evidence="3" id="KW-1185">Reference proteome</keyword>
<dbReference type="OrthoDB" id="244659at2759"/>
<name>A0A422Q7K4_9TRYP</name>
<evidence type="ECO:0000256" key="1">
    <source>
        <dbReference type="SAM" id="Phobius"/>
    </source>
</evidence>
<comment type="caution">
    <text evidence="2">The sequence shown here is derived from an EMBL/GenBank/DDBJ whole genome shotgun (WGS) entry which is preliminary data.</text>
</comment>
<keyword evidence="1" id="KW-0812">Transmembrane</keyword>
<sequence length="150" mass="16067">MVKPLEAARMLVTTGGLIAGTIALAVFLFTSWGSAVSALLAPPLSGPLALFSSSELFSEAVLLLSCLETIKYMTLANYMCFALLLMLILLLSVVEEAMLVVKESLEAKAKLPSTELLRQMNGSYERALAISGSAYKMKQLLVGAKHRGQV</sequence>
<feature type="transmembrane region" description="Helical" evidence="1">
    <location>
        <begin position="12"/>
        <end position="32"/>
    </location>
</feature>
<keyword evidence="1" id="KW-1133">Transmembrane helix</keyword>